<accession>A0A016UK01</accession>
<dbReference type="EMBL" id="JARK01001373">
    <property type="protein sequence ID" value="EYC15241.1"/>
    <property type="molecule type" value="Genomic_DNA"/>
</dbReference>
<dbReference type="Proteomes" id="UP000024635">
    <property type="component" value="Unassembled WGS sequence"/>
</dbReference>
<evidence type="ECO:0000313" key="2">
    <source>
        <dbReference type="EMBL" id="EYC15241.1"/>
    </source>
</evidence>
<gene>
    <name evidence="2" type="primary">Acey_s0037.g3409</name>
    <name evidence="2" type="ORF">Y032_0037g3409</name>
</gene>
<keyword evidence="3" id="KW-1185">Reference proteome</keyword>
<protein>
    <recommendedName>
        <fullName evidence="1">E3 ubiquitin-protein ligase listerin N-terminal domain-containing protein</fullName>
    </recommendedName>
</protein>
<feature type="domain" description="E3 ubiquitin-protein ligase listerin N-terminal" evidence="1">
    <location>
        <begin position="2"/>
        <end position="132"/>
    </location>
</feature>
<evidence type="ECO:0000259" key="1">
    <source>
        <dbReference type="Pfam" id="PF22958"/>
    </source>
</evidence>
<comment type="caution">
    <text evidence="2">The sequence shown here is derived from an EMBL/GenBank/DDBJ whole genome shotgun (WGS) entry which is preliminary data.</text>
</comment>
<dbReference type="InterPro" id="IPR054476">
    <property type="entry name" value="Ltn1_N"/>
</dbReference>
<dbReference type="AlphaFoldDB" id="A0A016UK01"/>
<proteinExistence type="predicted"/>
<reference evidence="3" key="1">
    <citation type="journal article" date="2015" name="Nat. Genet.">
        <title>The genome and transcriptome of the zoonotic hookworm Ancylostoma ceylanicum identify infection-specific gene families.</title>
        <authorList>
            <person name="Schwarz E.M."/>
            <person name="Hu Y."/>
            <person name="Antoshechkin I."/>
            <person name="Miller M.M."/>
            <person name="Sternberg P.W."/>
            <person name="Aroian R.V."/>
        </authorList>
    </citation>
    <scope>NUCLEOTIDE SEQUENCE</scope>
    <source>
        <strain evidence="3">HY135</strain>
    </source>
</reference>
<name>A0A016UK01_9BILA</name>
<organism evidence="2 3">
    <name type="scientific">Ancylostoma ceylanicum</name>
    <dbReference type="NCBI Taxonomy" id="53326"/>
    <lineage>
        <taxon>Eukaryota</taxon>
        <taxon>Metazoa</taxon>
        <taxon>Ecdysozoa</taxon>
        <taxon>Nematoda</taxon>
        <taxon>Chromadorea</taxon>
        <taxon>Rhabditida</taxon>
        <taxon>Rhabditina</taxon>
        <taxon>Rhabditomorpha</taxon>
        <taxon>Strongyloidea</taxon>
        <taxon>Ancylostomatidae</taxon>
        <taxon>Ancylostomatinae</taxon>
        <taxon>Ancylostoma</taxon>
    </lineage>
</organism>
<dbReference type="STRING" id="53326.A0A016UK01"/>
<dbReference type="Pfam" id="PF22958">
    <property type="entry name" value="Ltn1_1st"/>
    <property type="match status" value="1"/>
</dbReference>
<evidence type="ECO:0000313" key="3">
    <source>
        <dbReference type="Proteomes" id="UP000024635"/>
    </source>
</evidence>
<dbReference type="OrthoDB" id="5860464at2759"/>
<sequence length="176" mass="19371">MPFVLLGTCDSSLSVANQAESLLSENFPGEKSQQAISIFALSTAKVAIDIISERHALTYAQKYDCEDSPEQRFSRLSTQCLLTLARLAPFACSDLHLSEMLDGFFKDSAIIRKLVKSDASVKSALLRVCLQLPECVSVLLDTPLSSWVISNLDSPDFSVAIRAFEAFIRLGSDERF</sequence>